<dbReference type="EMBL" id="CP146612">
    <property type="protein sequence ID" value="WWX25143.1"/>
    <property type="molecule type" value="Genomic_DNA"/>
</dbReference>
<name>A0ABZ2J8P5_9CHLR</name>
<reference evidence="1 2" key="1">
    <citation type="submission" date="2024-03" db="EMBL/GenBank/DDBJ databases">
        <title>A Dehalogenimonas Isolated from Estuarine Sediments Dihaloeliminates Chlorinated Alkanes.</title>
        <authorList>
            <person name="Yang Y."/>
            <person name="Wang H."/>
        </authorList>
    </citation>
    <scope>NUCLEOTIDE SEQUENCE [LARGE SCALE GENOMIC DNA]</scope>
    <source>
        <strain evidence="1 2">W</strain>
    </source>
</reference>
<dbReference type="RefSeq" id="WP_338737283.1">
    <property type="nucleotide sequence ID" value="NZ_CP146612.1"/>
</dbReference>
<accession>A0ABZ2J8P5</accession>
<organism evidence="1 2">
    <name type="scientific">Candidatus Dehalogenimonas loeffleri</name>
    <dbReference type="NCBI Taxonomy" id="3127115"/>
    <lineage>
        <taxon>Bacteria</taxon>
        <taxon>Bacillati</taxon>
        <taxon>Chloroflexota</taxon>
        <taxon>Dehalococcoidia</taxon>
        <taxon>Dehalococcoidales</taxon>
        <taxon>Dehalococcoidaceae</taxon>
        <taxon>Dehalogenimonas</taxon>
    </lineage>
</organism>
<protein>
    <submittedName>
        <fullName evidence="1">Uncharacterized protein</fullName>
    </submittedName>
</protein>
<keyword evidence="2" id="KW-1185">Reference proteome</keyword>
<sequence>MKGVSPGVVAKPADNFAIINALGEFTALAGRDPATGPTFSPPFPDQRTITASEVLVGAPSALTSTRRPDPCLLNNAGGKHWPPIPQFWQIITPEPDFAITRIIQLVMSLTEAVSTAPQFVLKSRQYTNKKLQ</sequence>
<evidence type="ECO:0000313" key="1">
    <source>
        <dbReference type="EMBL" id="WWX25143.1"/>
    </source>
</evidence>
<gene>
    <name evidence="1" type="ORF">V8247_07740</name>
</gene>
<dbReference type="Proteomes" id="UP001375370">
    <property type="component" value="Chromosome"/>
</dbReference>
<proteinExistence type="predicted"/>
<evidence type="ECO:0000313" key="2">
    <source>
        <dbReference type="Proteomes" id="UP001375370"/>
    </source>
</evidence>